<dbReference type="HOGENOM" id="CLU_044394_1_0_1"/>
<protein>
    <recommendedName>
        <fullName evidence="7">Palmitoyltransferase</fullName>
        <ecNumber evidence="7">2.3.1.225</ecNumber>
    </recommendedName>
</protein>
<keyword evidence="2 7" id="KW-0808">Transferase</keyword>
<reference evidence="11" key="1">
    <citation type="submission" date="2012-12" db="EMBL/GenBank/DDBJ databases">
        <authorList>
            <person name="Hellsten U."/>
            <person name="Grimwood J."/>
            <person name="Chapman J.A."/>
            <person name="Shapiro H."/>
            <person name="Aerts A."/>
            <person name="Otillar R.P."/>
            <person name="Terry A.Y."/>
            <person name="Boore J.L."/>
            <person name="Simakov O."/>
            <person name="Marletaz F."/>
            <person name="Cho S.-J."/>
            <person name="Edsinger-Gonzales E."/>
            <person name="Havlak P."/>
            <person name="Kuo D.-H."/>
            <person name="Larsson T."/>
            <person name="Lv J."/>
            <person name="Arendt D."/>
            <person name="Savage R."/>
            <person name="Osoegawa K."/>
            <person name="de Jong P."/>
            <person name="Lindberg D.R."/>
            <person name="Seaver E.C."/>
            <person name="Weisblat D.A."/>
            <person name="Putnam N.H."/>
            <person name="Grigoriev I.V."/>
            <person name="Rokhsar D.S."/>
        </authorList>
    </citation>
    <scope>NUCLEOTIDE SEQUENCE</scope>
    <source>
        <strain evidence="11">I ESC-2004</strain>
    </source>
</reference>
<dbReference type="PROSITE" id="PS50216">
    <property type="entry name" value="DHHC"/>
    <property type="match status" value="1"/>
</dbReference>
<evidence type="ECO:0000256" key="2">
    <source>
        <dbReference type="ARBA" id="ARBA00022679"/>
    </source>
</evidence>
<dbReference type="EMBL" id="AMQN01010211">
    <property type="status" value="NOT_ANNOTATED_CDS"/>
    <property type="molecule type" value="Genomic_DNA"/>
</dbReference>
<comment type="catalytic activity">
    <reaction evidence="7">
        <text>L-cysteinyl-[protein] + hexadecanoyl-CoA = S-hexadecanoyl-L-cysteinyl-[protein] + CoA</text>
        <dbReference type="Rhea" id="RHEA:36683"/>
        <dbReference type="Rhea" id="RHEA-COMP:10131"/>
        <dbReference type="Rhea" id="RHEA-COMP:11032"/>
        <dbReference type="ChEBI" id="CHEBI:29950"/>
        <dbReference type="ChEBI" id="CHEBI:57287"/>
        <dbReference type="ChEBI" id="CHEBI:57379"/>
        <dbReference type="ChEBI" id="CHEBI:74151"/>
        <dbReference type="EC" id="2.3.1.225"/>
    </reaction>
</comment>
<comment type="similarity">
    <text evidence="7">Belongs to the DHHC palmitoyltransferase family.</text>
</comment>
<evidence type="ECO:0000259" key="8">
    <source>
        <dbReference type="Pfam" id="PF01529"/>
    </source>
</evidence>
<reference evidence="10" key="3">
    <citation type="submission" date="2015-06" db="UniProtKB">
        <authorList>
            <consortium name="EnsemblMetazoa"/>
        </authorList>
    </citation>
    <scope>IDENTIFICATION</scope>
</reference>
<dbReference type="EMBL" id="KB307289">
    <property type="protein sequence ID" value="ELT99036.1"/>
    <property type="molecule type" value="Genomic_DNA"/>
</dbReference>
<dbReference type="AlphaFoldDB" id="R7U5R3"/>
<accession>R7U5R3</accession>
<keyword evidence="3 7" id="KW-0812">Transmembrane</keyword>
<feature type="domain" description="Palmitoyltransferase DHHC" evidence="8">
    <location>
        <begin position="86"/>
        <end position="220"/>
    </location>
</feature>
<dbReference type="OMA" id="GCIHAAI"/>
<dbReference type="InterPro" id="IPR001594">
    <property type="entry name" value="Palmitoyltrfase_DHHC"/>
</dbReference>
<dbReference type="InterPro" id="IPR039859">
    <property type="entry name" value="PFA4/ZDH16/20/ERF2-like"/>
</dbReference>
<organism evidence="9">
    <name type="scientific">Capitella teleta</name>
    <name type="common">Polychaete worm</name>
    <dbReference type="NCBI Taxonomy" id="283909"/>
    <lineage>
        <taxon>Eukaryota</taxon>
        <taxon>Metazoa</taxon>
        <taxon>Spiralia</taxon>
        <taxon>Lophotrochozoa</taxon>
        <taxon>Annelida</taxon>
        <taxon>Polychaeta</taxon>
        <taxon>Sedentaria</taxon>
        <taxon>Scolecida</taxon>
        <taxon>Capitellidae</taxon>
        <taxon>Capitella</taxon>
    </lineage>
</organism>
<dbReference type="Proteomes" id="UP000014760">
    <property type="component" value="Unassembled WGS sequence"/>
</dbReference>
<evidence type="ECO:0000256" key="7">
    <source>
        <dbReference type="RuleBase" id="RU079119"/>
    </source>
</evidence>
<evidence type="ECO:0000256" key="5">
    <source>
        <dbReference type="ARBA" id="ARBA00023136"/>
    </source>
</evidence>
<dbReference type="EC" id="2.3.1.225" evidence="7"/>
<keyword evidence="5 7" id="KW-0472">Membrane</keyword>
<evidence type="ECO:0000256" key="1">
    <source>
        <dbReference type="ARBA" id="ARBA00004141"/>
    </source>
</evidence>
<keyword evidence="6 7" id="KW-0012">Acyltransferase</keyword>
<sequence length="389" mass="44795">MAGCFGVRLLHWGPLLAFTIIGVITTFTISCHLQWWPVSTAGGAIDMFFFLLWNTLTLYNLISAAFSGPGYVPNGWKPENSEDTQYLQYCHLCEGYKAPRSHHCRKCQRCVCKMDHHCPWINNCVGHFNHGSFTSFLFFAPCGCIHALFILIPSMYRAINRGDYLRSGRTDVPFVGISNEVFIGSMFSVSLSIGVTVALLVLLYIQMKSILRNQTGIEAWICDKAEYRVRDEDEDEEFTYPYHLGRWKNFCQVFHFRRRPELNGVYWPVVEGCDQYTLTVEQLKQKQEKKDRSVVYGIQETYAGNICPCSKGCRVFCCPPCTDEPRIKLSIGDRILVSRWKKHWLYGEKLTTEKIPGSKRIRGWFPRRCAVELVDQDEILSPENDKKNA</sequence>
<dbReference type="FunCoup" id="R7U5R3">
    <property type="interactions" value="2055"/>
</dbReference>
<dbReference type="PANTHER" id="PTHR12246">
    <property type="entry name" value="PALMITOYLTRANSFERASE ZDHHC16"/>
    <property type="match status" value="1"/>
</dbReference>
<dbReference type="GO" id="GO:0016020">
    <property type="term" value="C:membrane"/>
    <property type="evidence" value="ECO:0007669"/>
    <property type="project" value="UniProtKB-SubCell"/>
</dbReference>
<gene>
    <name evidence="9" type="ORF">CAPTEDRAFT_181419</name>
</gene>
<feature type="transmembrane region" description="Helical" evidence="7">
    <location>
        <begin position="47"/>
        <end position="67"/>
    </location>
</feature>
<comment type="subcellular location">
    <subcellularLocation>
        <location evidence="1">Membrane</location>
        <topology evidence="1">Multi-pass membrane protein</topology>
    </subcellularLocation>
</comment>
<evidence type="ECO:0000313" key="9">
    <source>
        <dbReference type="EMBL" id="ELT99036.1"/>
    </source>
</evidence>
<evidence type="ECO:0000313" key="10">
    <source>
        <dbReference type="EnsemblMetazoa" id="CapteP181419"/>
    </source>
</evidence>
<feature type="transmembrane region" description="Helical" evidence="7">
    <location>
        <begin position="181"/>
        <end position="205"/>
    </location>
</feature>
<comment type="domain">
    <text evidence="7">The DHHC domain is required for palmitoyltransferase activity.</text>
</comment>
<dbReference type="OrthoDB" id="331948at2759"/>
<evidence type="ECO:0000256" key="4">
    <source>
        <dbReference type="ARBA" id="ARBA00022989"/>
    </source>
</evidence>
<proteinExistence type="inferred from homology"/>
<reference evidence="9 11" key="2">
    <citation type="journal article" date="2013" name="Nature">
        <title>Insights into bilaterian evolution from three spiralian genomes.</title>
        <authorList>
            <person name="Simakov O."/>
            <person name="Marletaz F."/>
            <person name="Cho S.J."/>
            <person name="Edsinger-Gonzales E."/>
            <person name="Havlak P."/>
            <person name="Hellsten U."/>
            <person name="Kuo D.H."/>
            <person name="Larsson T."/>
            <person name="Lv J."/>
            <person name="Arendt D."/>
            <person name="Savage R."/>
            <person name="Osoegawa K."/>
            <person name="de Jong P."/>
            <person name="Grimwood J."/>
            <person name="Chapman J.A."/>
            <person name="Shapiro H."/>
            <person name="Aerts A."/>
            <person name="Otillar R.P."/>
            <person name="Terry A.Y."/>
            <person name="Boore J.L."/>
            <person name="Grigoriev I.V."/>
            <person name="Lindberg D.R."/>
            <person name="Seaver E.C."/>
            <person name="Weisblat D.A."/>
            <person name="Putnam N.H."/>
            <person name="Rokhsar D.S."/>
        </authorList>
    </citation>
    <scope>NUCLEOTIDE SEQUENCE</scope>
    <source>
        <strain evidence="9 11">I ESC-2004</strain>
    </source>
</reference>
<dbReference type="GO" id="GO:0019706">
    <property type="term" value="F:protein-cysteine S-palmitoyltransferase activity"/>
    <property type="evidence" value="ECO:0007669"/>
    <property type="project" value="UniProtKB-EC"/>
</dbReference>
<dbReference type="STRING" id="283909.R7U5R3"/>
<evidence type="ECO:0000256" key="6">
    <source>
        <dbReference type="ARBA" id="ARBA00023315"/>
    </source>
</evidence>
<keyword evidence="11" id="KW-1185">Reference proteome</keyword>
<keyword evidence="4 7" id="KW-1133">Transmembrane helix</keyword>
<dbReference type="Pfam" id="PF01529">
    <property type="entry name" value="DHHC"/>
    <property type="match status" value="1"/>
</dbReference>
<name>R7U5R3_CAPTE</name>
<feature type="transmembrane region" description="Helical" evidence="7">
    <location>
        <begin position="12"/>
        <end position="35"/>
    </location>
</feature>
<feature type="transmembrane region" description="Helical" evidence="7">
    <location>
        <begin position="136"/>
        <end position="156"/>
    </location>
</feature>
<evidence type="ECO:0000313" key="11">
    <source>
        <dbReference type="Proteomes" id="UP000014760"/>
    </source>
</evidence>
<dbReference type="EnsemblMetazoa" id="CapteT181419">
    <property type="protein sequence ID" value="CapteP181419"/>
    <property type="gene ID" value="CapteG181419"/>
</dbReference>
<evidence type="ECO:0000256" key="3">
    <source>
        <dbReference type="ARBA" id="ARBA00022692"/>
    </source>
</evidence>